<dbReference type="Gene3D" id="3.30.460.10">
    <property type="entry name" value="Beta Polymerase, domain 2"/>
    <property type="match status" value="1"/>
</dbReference>
<comment type="caution">
    <text evidence="1">The sequence shown here is derived from an EMBL/GenBank/DDBJ whole genome shotgun (WGS) entry which is preliminary data.</text>
</comment>
<evidence type="ECO:0000313" key="1">
    <source>
        <dbReference type="EMBL" id="GLI57229.1"/>
    </source>
</evidence>
<dbReference type="InterPro" id="IPR043519">
    <property type="entry name" value="NT_sf"/>
</dbReference>
<dbReference type="PANTHER" id="PTHR34822:SF1">
    <property type="entry name" value="GRPB FAMILY PROTEIN"/>
    <property type="match status" value="1"/>
</dbReference>
<reference evidence="1" key="1">
    <citation type="submission" date="2022-12" db="EMBL/GenBank/DDBJ databases">
        <title>Reference genome sequencing for broad-spectrum identification of bacterial and archaeal isolates by mass spectrometry.</title>
        <authorList>
            <person name="Sekiguchi Y."/>
            <person name="Tourlousse D.M."/>
        </authorList>
    </citation>
    <scope>NUCLEOTIDE SEQUENCE</scope>
    <source>
        <strain evidence="1">10succ1</strain>
    </source>
</reference>
<dbReference type="PANTHER" id="PTHR34822">
    <property type="entry name" value="GRPB DOMAIN PROTEIN (AFU_ORTHOLOGUE AFUA_1G01530)"/>
    <property type="match status" value="1"/>
</dbReference>
<dbReference type="EMBL" id="BSDY01000014">
    <property type="protein sequence ID" value="GLI57229.1"/>
    <property type="molecule type" value="Genomic_DNA"/>
</dbReference>
<organism evidence="1 2">
    <name type="scientific">Propionigenium maris DSM 9537</name>
    <dbReference type="NCBI Taxonomy" id="1123000"/>
    <lineage>
        <taxon>Bacteria</taxon>
        <taxon>Fusobacteriati</taxon>
        <taxon>Fusobacteriota</taxon>
        <taxon>Fusobacteriia</taxon>
        <taxon>Fusobacteriales</taxon>
        <taxon>Fusobacteriaceae</taxon>
        <taxon>Propionigenium</taxon>
    </lineage>
</organism>
<dbReference type="Proteomes" id="UP001144471">
    <property type="component" value="Unassembled WGS sequence"/>
</dbReference>
<evidence type="ECO:0000313" key="2">
    <source>
        <dbReference type="Proteomes" id="UP001144471"/>
    </source>
</evidence>
<protein>
    <recommendedName>
        <fullName evidence="3">GrpB protein</fullName>
    </recommendedName>
</protein>
<dbReference type="Pfam" id="PF04229">
    <property type="entry name" value="GrpB"/>
    <property type="match status" value="1"/>
</dbReference>
<dbReference type="AlphaFoldDB" id="A0A9W6LNS8"/>
<gene>
    <name evidence="1" type="ORF">PM10SUCC1_27430</name>
</gene>
<proteinExistence type="predicted"/>
<dbReference type="InterPro" id="IPR007344">
    <property type="entry name" value="GrpB/CoaE"/>
</dbReference>
<accession>A0A9W6LNS8</accession>
<name>A0A9W6LNS8_9FUSO</name>
<keyword evidence="2" id="KW-1185">Reference proteome</keyword>
<dbReference type="RefSeq" id="WP_281836747.1">
    <property type="nucleotide sequence ID" value="NZ_BSDY01000014.1"/>
</dbReference>
<evidence type="ECO:0008006" key="3">
    <source>
        <dbReference type="Google" id="ProtNLM"/>
    </source>
</evidence>
<dbReference type="SUPFAM" id="SSF81301">
    <property type="entry name" value="Nucleotidyltransferase"/>
    <property type="match status" value="1"/>
</dbReference>
<sequence>MEKELSDMTLEELWELFPIILEDHNADYKKWYAEEKQNIEKTIGKEAIERISHIGSSAVTGLVSKPTIDILLEIESQTEIKKVERLLIEAGWLLMSSMETPHLNYVFNKGYTKKGFAEKVYHLHIRCLGDWSEPYFRDYLIDHEKVAKEYGKLKLKLGKTYKNDRSGYTNAKTEFVEYYTEKARIEYGSKYKIDRI</sequence>